<dbReference type="EMBL" id="GBRH01190201">
    <property type="protein sequence ID" value="JAE07695.1"/>
    <property type="molecule type" value="Transcribed_RNA"/>
</dbReference>
<evidence type="ECO:0000313" key="1">
    <source>
        <dbReference type="EMBL" id="JAE07695.1"/>
    </source>
</evidence>
<sequence length="26" mass="2918">MVLLGWNSTSLHQSKANDRFLLGKMA</sequence>
<dbReference type="AlphaFoldDB" id="A0A0A9F3W4"/>
<organism evidence="1">
    <name type="scientific">Arundo donax</name>
    <name type="common">Giant reed</name>
    <name type="synonym">Donax arundinaceus</name>
    <dbReference type="NCBI Taxonomy" id="35708"/>
    <lineage>
        <taxon>Eukaryota</taxon>
        <taxon>Viridiplantae</taxon>
        <taxon>Streptophyta</taxon>
        <taxon>Embryophyta</taxon>
        <taxon>Tracheophyta</taxon>
        <taxon>Spermatophyta</taxon>
        <taxon>Magnoliopsida</taxon>
        <taxon>Liliopsida</taxon>
        <taxon>Poales</taxon>
        <taxon>Poaceae</taxon>
        <taxon>PACMAD clade</taxon>
        <taxon>Arundinoideae</taxon>
        <taxon>Arundineae</taxon>
        <taxon>Arundo</taxon>
    </lineage>
</organism>
<protein>
    <submittedName>
        <fullName evidence="1">Uncharacterized protein</fullName>
    </submittedName>
</protein>
<name>A0A0A9F3W4_ARUDO</name>
<reference evidence="1" key="1">
    <citation type="submission" date="2014-09" db="EMBL/GenBank/DDBJ databases">
        <authorList>
            <person name="Magalhaes I.L.F."/>
            <person name="Oliveira U."/>
            <person name="Santos F.R."/>
            <person name="Vidigal T.H.D.A."/>
            <person name="Brescovit A.D."/>
            <person name="Santos A.J."/>
        </authorList>
    </citation>
    <scope>NUCLEOTIDE SEQUENCE</scope>
    <source>
        <tissue evidence="1">Shoot tissue taken approximately 20 cm above the soil surface</tissue>
    </source>
</reference>
<proteinExistence type="predicted"/>
<reference evidence="1" key="2">
    <citation type="journal article" date="2015" name="Data Brief">
        <title>Shoot transcriptome of the giant reed, Arundo donax.</title>
        <authorList>
            <person name="Barrero R.A."/>
            <person name="Guerrero F.D."/>
            <person name="Moolhuijzen P."/>
            <person name="Goolsby J.A."/>
            <person name="Tidwell J."/>
            <person name="Bellgard S.E."/>
            <person name="Bellgard M.I."/>
        </authorList>
    </citation>
    <scope>NUCLEOTIDE SEQUENCE</scope>
    <source>
        <tissue evidence="1">Shoot tissue taken approximately 20 cm above the soil surface</tissue>
    </source>
</reference>
<accession>A0A0A9F3W4</accession>